<dbReference type="InterPro" id="IPR000926">
    <property type="entry name" value="RibA"/>
</dbReference>
<dbReference type="RefSeq" id="WP_044050975.1">
    <property type="nucleotide sequence ID" value="NZ_CP003984.1"/>
</dbReference>
<dbReference type="AlphaFoldDB" id="A0AAN0RLL2"/>
<evidence type="ECO:0000256" key="4">
    <source>
        <dbReference type="ARBA" id="ARBA00022741"/>
    </source>
</evidence>
<comment type="function">
    <text evidence="9">Catalyzes the conversion of GTP to 2,5-diamino-6-ribosylamino-4(3H)-pyrimidinone 5'-phosphate (DARP), formate and pyrophosphate.</text>
</comment>
<keyword evidence="7 9" id="KW-0342">GTP-binding</keyword>
<evidence type="ECO:0000256" key="1">
    <source>
        <dbReference type="ARBA" id="ARBA00004853"/>
    </source>
</evidence>
<keyword evidence="5 9" id="KW-0378">Hydrolase</keyword>
<evidence type="ECO:0000256" key="8">
    <source>
        <dbReference type="ARBA" id="ARBA00049295"/>
    </source>
</evidence>
<feature type="binding site" evidence="9">
    <location>
        <position position="306"/>
    </location>
    <ligand>
        <name>GTP</name>
        <dbReference type="ChEBI" id="CHEBI:37565"/>
    </ligand>
</feature>
<protein>
    <recommendedName>
        <fullName evidence="9">GTP cyclohydrolase-2</fullName>
        <ecNumber evidence="9">3.5.4.25</ecNumber>
    </recommendedName>
    <alternativeName>
        <fullName evidence="9">GTP cyclohydrolase II</fullName>
    </alternativeName>
</protein>
<evidence type="ECO:0000256" key="5">
    <source>
        <dbReference type="ARBA" id="ARBA00022801"/>
    </source>
</evidence>
<comment type="cofactor">
    <cofactor evidence="9">
        <name>Zn(2+)</name>
        <dbReference type="ChEBI" id="CHEBI:29105"/>
    </cofactor>
    <text evidence="9">Binds 1 zinc ion per subunit.</text>
</comment>
<sequence>MSISPSPVELRARALTDLRMGLPVVIDLPQPLVVCAAETLTQDRLEALRALGEVQAVLSKWRADTLKINAYDGDVARISVPLSVDARWCHAVADPILDLSYPMKGPFQALRGGSADGQRLAVALLKAAHLLPMAITVHSPEPLSSLTHLPVDILLEPGFAHVVSAQLPLEVSQAGRLHVFRPDGGGDEHYAVEIGAPDRAAPVLTRLHSACFTGDILGSLKCDCGPQLKGALAQMGQEGAGILLYLNQEGRGIGLANKMRAYALQSQGFDTVEANHRLGFEDDERDFQIGAELLKSLGFLSIRLMTNNPNKVARLQDQGLMVTERVPLVVGGTAQNRGYLRTKAEKSGHLL</sequence>
<dbReference type="GO" id="GO:0005829">
    <property type="term" value="C:cytosol"/>
    <property type="evidence" value="ECO:0007669"/>
    <property type="project" value="TreeGrafter"/>
</dbReference>
<dbReference type="Proteomes" id="UP000028680">
    <property type="component" value="Chromosome"/>
</dbReference>
<keyword evidence="2 9" id="KW-0686">Riboflavin biosynthesis</keyword>
<evidence type="ECO:0000313" key="12">
    <source>
        <dbReference type="Proteomes" id="UP000028680"/>
    </source>
</evidence>
<feature type="binding site" evidence="9">
    <location>
        <begin position="249"/>
        <end position="251"/>
    </location>
    <ligand>
        <name>GTP</name>
        <dbReference type="ChEBI" id="CHEBI:37565"/>
    </ligand>
</feature>
<keyword evidence="6 9" id="KW-0862">Zinc</keyword>
<dbReference type="GO" id="GO:0008270">
    <property type="term" value="F:zinc ion binding"/>
    <property type="evidence" value="ECO:0007669"/>
    <property type="project" value="UniProtKB-UniRule"/>
</dbReference>
<dbReference type="PANTHER" id="PTHR21327">
    <property type="entry name" value="GTP CYCLOHYDROLASE II-RELATED"/>
    <property type="match status" value="1"/>
</dbReference>
<feature type="binding site" evidence="9">
    <location>
        <position position="211"/>
    </location>
    <ligand>
        <name>Zn(2+)</name>
        <dbReference type="ChEBI" id="CHEBI:29105"/>
        <note>catalytic</note>
    </ligand>
</feature>
<evidence type="ECO:0000256" key="2">
    <source>
        <dbReference type="ARBA" id="ARBA00022619"/>
    </source>
</evidence>
<reference evidence="11 12" key="1">
    <citation type="journal article" date="2014" name="ISME J.">
        <title>Adaptation of an abundant Roseobacter RCA organism to pelagic systems revealed by genomic and transcriptomic analyses.</title>
        <authorList>
            <person name="Voget S."/>
            <person name="Wemheuer B."/>
            <person name="Brinkhoff T."/>
            <person name="Vollmers J."/>
            <person name="Dietrich S."/>
            <person name="Giebel H.A."/>
            <person name="Beardsley C."/>
            <person name="Sardemann C."/>
            <person name="Bakenhus I."/>
            <person name="Billerbeck S."/>
            <person name="Daniel R."/>
            <person name="Simon M."/>
        </authorList>
    </citation>
    <scope>NUCLEOTIDE SEQUENCE [LARGE SCALE GENOMIC DNA]</scope>
    <source>
        <strain evidence="11 12">RCA23</strain>
    </source>
</reference>
<dbReference type="EC" id="3.5.4.25" evidence="9"/>
<dbReference type="FunFam" id="3.40.50.10990:FF:000002">
    <property type="entry name" value="GTP cyclohydrolase-2"/>
    <property type="match status" value="1"/>
</dbReference>
<evidence type="ECO:0000256" key="6">
    <source>
        <dbReference type="ARBA" id="ARBA00022833"/>
    </source>
</evidence>
<dbReference type="HAMAP" id="MF_00179">
    <property type="entry name" value="RibA"/>
    <property type="match status" value="1"/>
</dbReference>
<dbReference type="InterPro" id="IPR032677">
    <property type="entry name" value="GTP_cyclohydro_II"/>
</dbReference>
<dbReference type="GO" id="GO:0003935">
    <property type="term" value="F:GTP cyclohydrolase II activity"/>
    <property type="evidence" value="ECO:0007669"/>
    <property type="project" value="UniProtKB-UniRule"/>
</dbReference>
<feature type="binding site" evidence="9">
    <location>
        <position position="227"/>
    </location>
    <ligand>
        <name>GTP</name>
        <dbReference type="ChEBI" id="CHEBI:37565"/>
    </ligand>
</feature>
<dbReference type="NCBIfam" id="NF001591">
    <property type="entry name" value="PRK00393.1"/>
    <property type="match status" value="1"/>
</dbReference>
<feature type="domain" description="GTP cyclohydrolase II" evidence="10">
    <location>
        <begin position="162"/>
        <end position="327"/>
    </location>
</feature>
<evidence type="ECO:0000256" key="3">
    <source>
        <dbReference type="ARBA" id="ARBA00022723"/>
    </source>
</evidence>
<dbReference type="Gene3D" id="3.40.50.10990">
    <property type="entry name" value="GTP cyclohydrolase II"/>
    <property type="match status" value="1"/>
</dbReference>
<accession>A0AAN0RLL2</accession>
<feature type="binding site" evidence="9">
    <location>
        <position position="224"/>
    </location>
    <ligand>
        <name>Zn(2+)</name>
        <dbReference type="ChEBI" id="CHEBI:29105"/>
        <note>catalytic</note>
    </ligand>
</feature>
<dbReference type="NCBIfam" id="TIGR00505">
    <property type="entry name" value="ribA"/>
    <property type="match status" value="1"/>
</dbReference>
<keyword evidence="4 9" id="KW-0547">Nucleotide-binding</keyword>
<comment type="catalytic activity">
    <reaction evidence="8 9">
        <text>GTP + 4 H2O = 2,5-diamino-6-hydroxy-4-(5-phosphoribosylamino)-pyrimidine + formate + 2 phosphate + 3 H(+)</text>
        <dbReference type="Rhea" id="RHEA:23704"/>
        <dbReference type="ChEBI" id="CHEBI:15377"/>
        <dbReference type="ChEBI" id="CHEBI:15378"/>
        <dbReference type="ChEBI" id="CHEBI:15740"/>
        <dbReference type="ChEBI" id="CHEBI:37565"/>
        <dbReference type="ChEBI" id="CHEBI:43474"/>
        <dbReference type="ChEBI" id="CHEBI:58614"/>
        <dbReference type="EC" id="3.5.4.25"/>
    </reaction>
</comment>
<feature type="binding site" evidence="9">
    <location>
        <position position="271"/>
    </location>
    <ligand>
        <name>GTP</name>
        <dbReference type="ChEBI" id="CHEBI:37565"/>
    </ligand>
</feature>
<dbReference type="SUPFAM" id="SSF142695">
    <property type="entry name" value="RibA-like"/>
    <property type="match status" value="1"/>
</dbReference>
<comment type="pathway">
    <text evidence="1 9">Cofactor biosynthesis; riboflavin biosynthesis; 5-amino-6-(D-ribitylamino)uracil from GTP: step 1/4.</text>
</comment>
<comment type="similarity">
    <text evidence="9">Belongs to the GTP cyclohydrolase II family.</text>
</comment>
<feature type="binding site" evidence="9">
    <location>
        <position position="222"/>
    </location>
    <ligand>
        <name>Zn(2+)</name>
        <dbReference type="ChEBI" id="CHEBI:29105"/>
        <note>catalytic</note>
    </ligand>
</feature>
<dbReference type="CDD" id="cd00641">
    <property type="entry name" value="GTP_cyclohydro2"/>
    <property type="match status" value="1"/>
</dbReference>
<organism evidence="11 12">
    <name type="scientific">Planktomarina temperata RCA23</name>
    <dbReference type="NCBI Taxonomy" id="666509"/>
    <lineage>
        <taxon>Bacteria</taxon>
        <taxon>Pseudomonadati</taxon>
        <taxon>Pseudomonadota</taxon>
        <taxon>Alphaproteobacteria</taxon>
        <taxon>Rhodobacterales</taxon>
        <taxon>Paracoccaceae</taxon>
        <taxon>Planktomarina</taxon>
    </lineage>
</organism>
<dbReference type="KEGG" id="ptp:RCA23_c29270"/>
<dbReference type="GO" id="GO:0005525">
    <property type="term" value="F:GTP binding"/>
    <property type="evidence" value="ECO:0007669"/>
    <property type="project" value="UniProtKB-KW"/>
</dbReference>
<proteinExistence type="inferred from homology"/>
<feature type="active site" description="Nucleophile" evidence="9">
    <location>
        <position position="285"/>
    </location>
</feature>
<dbReference type="PANTHER" id="PTHR21327:SF18">
    <property type="entry name" value="3,4-DIHYDROXY-2-BUTANONE 4-PHOSPHATE SYNTHASE"/>
    <property type="match status" value="1"/>
</dbReference>
<dbReference type="Pfam" id="PF00925">
    <property type="entry name" value="GTP_cyclohydro2"/>
    <property type="match status" value="1"/>
</dbReference>
<keyword evidence="12" id="KW-1185">Reference proteome</keyword>
<name>A0AAN0RLL2_9RHOB</name>
<evidence type="ECO:0000256" key="7">
    <source>
        <dbReference type="ARBA" id="ARBA00023134"/>
    </source>
</evidence>
<gene>
    <name evidence="9 11" type="primary">ribA</name>
    <name evidence="11" type="ORF">RCA23_c29270</name>
</gene>
<keyword evidence="3 9" id="KW-0479">Metal-binding</keyword>
<dbReference type="GO" id="GO:0009231">
    <property type="term" value="P:riboflavin biosynthetic process"/>
    <property type="evidence" value="ECO:0007669"/>
    <property type="project" value="UniProtKB-UniRule"/>
</dbReference>
<feature type="binding site" evidence="9">
    <location>
        <begin position="206"/>
        <end position="210"/>
    </location>
    <ligand>
        <name>GTP</name>
        <dbReference type="ChEBI" id="CHEBI:37565"/>
    </ligand>
</feature>
<evidence type="ECO:0000313" key="11">
    <source>
        <dbReference type="EMBL" id="AII88427.1"/>
    </source>
</evidence>
<evidence type="ECO:0000259" key="10">
    <source>
        <dbReference type="Pfam" id="PF00925"/>
    </source>
</evidence>
<dbReference type="GO" id="GO:0008686">
    <property type="term" value="F:3,4-dihydroxy-2-butanone-4-phosphate synthase activity"/>
    <property type="evidence" value="ECO:0007669"/>
    <property type="project" value="TreeGrafter"/>
</dbReference>
<feature type="binding site" evidence="9">
    <location>
        <position position="311"/>
    </location>
    <ligand>
        <name>GTP</name>
        <dbReference type="ChEBI" id="CHEBI:37565"/>
    </ligand>
</feature>
<evidence type="ECO:0000256" key="9">
    <source>
        <dbReference type="HAMAP-Rule" id="MF_00179"/>
    </source>
</evidence>
<dbReference type="EMBL" id="CP003984">
    <property type="protein sequence ID" value="AII88427.1"/>
    <property type="molecule type" value="Genomic_DNA"/>
</dbReference>
<feature type="active site" description="Proton acceptor" evidence="9">
    <location>
        <position position="283"/>
    </location>
</feature>
<dbReference type="InterPro" id="IPR036144">
    <property type="entry name" value="RibA-like_sf"/>
</dbReference>